<dbReference type="SMART" id="SM00858">
    <property type="entry name" value="SAF"/>
    <property type="match status" value="1"/>
</dbReference>
<proteinExistence type="predicted"/>
<gene>
    <name evidence="2" type="ordered locus">Isova_0096</name>
</gene>
<dbReference type="Pfam" id="PF16976">
    <property type="entry name" value="RcpC"/>
    <property type="match status" value="1"/>
</dbReference>
<dbReference type="AlphaFoldDB" id="F6FQU5"/>
<dbReference type="HOGENOM" id="CLU_092374_1_0_11"/>
<dbReference type="NCBIfam" id="TIGR03177">
    <property type="entry name" value="pilus_cpaB"/>
    <property type="match status" value="1"/>
</dbReference>
<dbReference type="RefSeq" id="WP_013837305.1">
    <property type="nucleotide sequence ID" value="NC_015588.1"/>
</dbReference>
<dbReference type="EMBL" id="CP002810">
    <property type="protein sequence ID" value="AEG42910.1"/>
    <property type="molecule type" value="Genomic_DNA"/>
</dbReference>
<name>F6FQU5_ISOV2</name>
<reference evidence="2 3" key="1">
    <citation type="submission" date="2011-05" db="EMBL/GenBank/DDBJ databases">
        <title>Complete sequence of Isoptericola variabilis 225.</title>
        <authorList>
            <consortium name="US DOE Joint Genome Institute"/>
            <person name="Lucas S."/>
            <person name="Han J."/>
            <person name="Lapidus A."/>
            <person name="Cheng J.-F."/>
            <person name="Goodwin L."/>
            <person name="Pitluck S."/>
            <person name="Peters L."/>
            <person name="Mikhailova N."/>
            <person name="Zeytun A."/>
            <person name="Han C."/>
            <person name="Tapia R."/>
            <person name="Land M."/>
            <person name="Hauser L."/>
            <person name="Kyrpides N."/>
            <person name="Ivanova N."/>
            <person name="Pagani I."/>
            <person name="Siebers A."/>
            <person name="Allgaier M."/>
            <person name="Thelen M."/>
            <person name="Hugenholtz P."/>
            <person name="Gladden J."/>
            <person name="Woyke T."/>
        </authorList>
    </citation>
    <scope>NUCLEOTIDE SEQUENCE [LARGE SCALE GENOMIC DNA]</scope>
    <source>
        <strain evidence="3">225</strain>
    </source>
</reference>
<dbReference type="InterPro" id="IPR031571">
    <property type="entry name" value="RcpC_dom"/>
</dbReference>
<evidence type="ECO:0000259" key="1">
    <source>
        <dbReference type="SMART" id="SM00858"/>
    </source>
</evidence>
<dbReference type="CDD" id="cd11614">
    <property type="entry name" value="SAF_CpaB_FlgA_like"/>
    <property type="match status" value="1"/>
</dbReference>
<feature type="domain" description="SAF" evidence="1">
    <location>
        <begin position="40"/>
        <end position="104"/>
    </location>
</feature>
<dbReference type="STRING" id="743718.Isova_0096"/>
<dbReference type="KEGG" id="iva:Isova_0096"/>
<protein>
    <submittedName>
        <fullName evidence="2">SAF domain-containing protein</fullName>
    </submittedName>
</protein>
<dbReference type="InterPro" id="IPR013974">
    <property type="entry name" value="SAF"/>
</dbReference>
<organism evidence="3">
    <name type="scientific">Isoptericola variabilis (strain 225)</name>
    <dbReference type="NCBI Taxonomy" id="743718"/>
    <lineage>
        <taxon>Bacteria</taxon>
        <taxon>Bacillati</taxon>
        <taxon>Actinomycetota</taxon>
        <taxon>Actinomycetes</taxon>
        <taxon>Micrococcales</taxon>
        <taxon>Promicromonosporaceae</taxon>
        <taxon>Isoptericola</taxon>
    </lineage>
</organism>
<dbReference type="InterPro" id="IPR017592">
    <property type="entry name" value="Pilus_assmbl_Flp-typ_CpaB"/>
</dbReference>
<accession>F6FQU5</accession>
<dbReference type="eggNOG" id="COG3745">
    <property type="taxonomic scope" value="Bacteria"/>
</dbReference>
<sequence length="235" mass="25012">MSRRIIATVLAALLAIVGGALTYVYASGADRRAMADLEPTTVLTVTEVVPAGTPAEEIGDRVEERELPAGAVVDGALTDLAVVEGRVATTDLLPGEQLLAERFVAPEEQSAIEIPPGFHQVSVQLPTQQVVGGRVQRGDTVGVFVSLSGEEKTTHLVFHKVLVTDVRGGVQPVEQDGDEAESEPAEAVMVTLALSPADTEKFVYAAQYESVWLSLEPDDAPEDGLRRVTPEVIFE</sequence>
<evidence type="ECO:0000313" key="3">
    <source>
        <dbReference type="Proteomes" id="UP000009236"/>
    </source>
</evidence>
<dbReference type="Proteomes" id="UP000009236">
    <property type="component" value="Chromosome"/>
</dbReference>
<keyword evidence="3" id="KW-1185">Reference proteome</keyword>
<evidence type="ECO:0000313" key="2">
    <source>
        <dbReference type="EMBL" id="AEG42910.1"/>
    </source>
</evidence>